<keyword evidence="6 15" id="KW-0479">Metal-binding</keyword>
<keyword evidence="17" id="KW-0175">Coiled coil</keyword>
<dbReference type="InterPro" id="IPR003959">
    <property type="entry name" value="ATPase_AAA_core"/>
</dbReference>
<keyword evidence="13 15" id="KW-0472">Membrane</keyword>
<dbReference type="Pfam" id="PF17862">
    <property type="entry name" value="AAA_lid_3"/>
    <property type="match status" value="1"/>
</dbReference>
<dbReference type="GO" id="GO:0005886">
    <property type="term" value="C:plasma membrane"/>
    <property type="evidence" value="ECO:0007669"/>
    <property type="project" value="UniProtKB-SubCell"/>
</dbReference>
<dbReference type="NCBIfam" id="TIGR01241">
    <property type="entry name" value="FtsH_fam"/>
    <property type="match status" value="1"/>
</dbReference>
<dbReference type="GO" id="GO:0006508">
    <property type="term" value="P:proteolysis"/>
    <property type="evidence" value="ECO:0007669"/>
    <property type="project" value="UniProtKB-KW"/>
</dbReference>
<evidence type="ECO:0000256" key="1">
    <source>
        <dbReference type="ARBA" id="ARBA00004370"/>
    </source>
</evidence>
<dbReference type="InterPro" id="IPR011546">
    <property type="entry name" value="Pept_M41_FtsH_extracell"/>
</dbReference>
<evidence type="ECO:0000256" key="9">
    <source>
        <dbReference type="ARBA" id="ARBA00022833"/>
    </source>
</evidence>
<keyword evidence="21" id="KW-1185">Reference proteome</keyword>
<keyword evidence="8 15" id="KW-0378">Hydrolase</keyword>
<dbReference type="SMART" id="SM00382">
    <property type="entry name" value="AAA"/>
    <property type="match status" value="1"/>
</dbReference>
<keyword evidence="10 15" id="KW-0067">ATP-binding</keyword>
<dbReference type="SUPFAM" id="SSF52540">
    <property type="entry name" value="P-loop containing nucleoside triphosphate hydrolases"/>
    <property type="match status" value="1"/>
</dbReference>
<dbReference type="GO" id="GO:0016887">
    <property type="term" value="F:ATP hydrolysis activity"/>
    <property type="evidence" value="ECO:0007669"/>
    <property type="project" value="UniProtKB-UniRule"/>
</dbReference>
<dbReference type="GO" id="GO:0008270">
    <property type="term" value="F:zinc ion binding"/>
    <property type="evidence" value="ECO:0007669"/>
    <property type="project" value="UniProtKB-UniRule"/>
</dbReference>
<feature type="binding site" evidence="15">
    <location>
        <begin position="246"/>
        <end position="253"/>
    </location>
    <ligand>
        <name>ATP</name>
        <dbReference type="ChEBI" id="CHEBI:30616"/>
    </ligand>
</feature>
<protein>
    <recommendedName>
        <fullName evidence="15">ATP-dependent zinc metalloprotease FtsH</fullName>
        <ecNumber evidence="15">3.4.24.-</ecNumber>
    </recommendedName>
</protein>
<dbReference type="Proteomes" id="UP000320176">
    <property type="component" value="Unassembled WGS sequence"/>
</dbReference>
<evidence type="ECO:0000256" key="7">
    <source>
        <dbReference type="ARBA" id="ARBA00022741"/>
    </source>
</evidence>
<comment type="cofactor">
    <cofactor evidence="15">
        <name>Zn(2+)</name>
        <dbReference type="ChEBI" id="CHEBI:29105"/>
    </cofactor>
    <text evidence="15">Binds 1 zinc ion per subunit.</text>
</comment>
<dbReference type="HAMAP" id="MF_01458">
    <property type="entry name" value="FtsH"/>
    <property type="match status" value="1"/>
</dbReference>
<keyword evidence="4 15" id="KW-0645">Protease</keyword>
<evidence type="ECO:0000313" key="20">
    <source>
        <dbReference type="EMBL" id="TWU02686.1"/>
    </source>
</evidence>
<name>A0A5C6AUF0_9BACT</name>
<dbReference type="PROSITE" id="PS00674">
    <property type="entry name" value="AAA"/>
    <property type="match status" value="1"/>
</dbReference>
<keyword evidence="7 15" id="KW-0547">Nucleotide-binding</keyword>
<evidence type="ECO:0000256" key="15">
    <source>
        <dbReference type="HAMAP-Rule" id="MF_01458"/>
    </source>
</evidence>
<evidence type="ECO:0000256" key="12">
    <source>
        <dbReference type="ARBA" id="ARBA00023049"/>
    </source>
</evidence>
<feature type="coiled-coil region" evidence="17">
    <location>
        <begin position="597"/>
        <end position="624"/>
    </location>
</feature>
<keyword evidence="12 15" id="KW-0482">Metalloprotease</keyword>
<proteinExistence type="inferred from homology"/>
<dbReference type="InterPro" id="IPR041569">
    <property type="entry name" value="AAA_lid_3"/>
</dbReference>
<dbReference type="Pfam" id="PF06480">
    <property type="entry name" value="FtsH_ext"/>
    <property type="match status" value="1"/>
</dbReference>
<evidence type="ECO:0000256" key="8">
    <source>
        <dbReference type="ARBA" id="ARBA00022801"/>
    </source>
</evidence>
<comment type="subunit">
    <text evidence="15">Homohexamer.</text>
</comment>
<evidence type="ECO:0000256" key="4">
    <source>
        <dbReference type="ARBA" id="ARBA00022670"/>
    </source>
</evidence>
<feature type="domain" description="AAA+ ATPase" evidence="19">
    <location>
        <begin position="238"/>
        <end position="377"/>
    </location>
</feature>
<comment type="similarity">
    <text evidence="14 15">In the central section; belongs to the AAA ATPase family.</text>
</comment>
<dbReference type="FunFam" id="1.20.58.760:FF:000001">
    <property type="entry name" value="ATP-dependent zinc metalloprotease FtsH"/>
    <property type="match status" value="1"/>
</dbReference>
<dbReference type="GO" id="GO:0030163">
    <property type="term" value="P:protein catabolic process"/>
    <property type="evidence" value="ECO:0007669"/>
    <property type="project" value="UniProtKB-UniRule"/>
</dbReference>
<dbReference type="PANTHER" id="PTHR23076">
    <property type="entry name" value="METALLOPROTEASE M41 FTSH"/>
    <property type="match status" value="1"/>
</dbReference>
<dbReference type="GO" id="GO:0004222">
    <property type="term" value="F:metalloendopeptidase activity"/>
    <property type="evidence" value="ECO:0007669"/>
    <property type="project" value="InterPro"/>
</dbReference>
<dbReference type="InterPro" id="IPR027417">
    <property type="entry name" value="P-loop_NTPase"/>
</dbReference>
<keyword evidence="9 15" id="KW-0862">Zinc</keyword>
<accession>A0A5C6AUF0</accession>
<evidence type="ECO:0000256" key="18">
    <source>
        <dbReference type="SAM" id="MobiDB-lite"/>
    </source>
</evidence>
<evidence type="ECO:0000256" key="10">
    <source>
        <dbReference type="ARBA" id="ARBA00022840"/>
    </source>
</evidence>
<dbReference type="InterPro" id="IPR000642">
    <property type="entry name" value="Peptidase_M41"/>
</dbReference>
<dbReference type="InterPro" id="IPR005936">
    <property type="entry name" value="FtsH"/>
</dbReference>
<gene>
    <name evidence="20" type="primary">ftsH_3</name>
    <name evidence="15" type="synonym">ftsH</name>
    <name evidence="20" type="ORF">Pla52n_37440</name>
</gene>
<evidence type="ECO:0000256" key="16">
    <source>
        <dbReference type="RuleBase" id="RU003651"/>
    </source>
</evidence>
<evidence type="ECO:0000256" key="6">
    <source>
        <dbReference type="ARBA" id="ARBA00022723"/>
    </source>
</evidence>
<dbReference type="Pfam" id="PF00004">
    <property type="entry name" value="AAA"/>
    <property type="match status" value="1"/>
</dbReference>
<dbReference type="OrthoDB" id="9809379at2"/>
<evidence type="ECO:0000256" key="14">
    <source>
        <dbReference type="ARBA" id="ARBA00061570"/>
    </source>
</evidence>
<evidence type="ECO:0000256" key="17">
    <source>
        <dbReference type="SAM" id="Coils"/>
    </source>
</evidence>
<evidence type="ECO:0000259" key="19">
    <source>
        <dbReference type="SMART" id="SM00382"/>
    </source>
</evidence>
<dbReference type="InterPro" id="IPR037219">
    <property type="entry name" value="Peptidase_M41-like"/>
</dbReference>
<dbReference type="EMBL" id="SJPN01000004">
    <property type="protein sequence ID" value="TWU02686.1"/>
    <property type="molecule type" value="Genomic_DNA"/>
</dbReference>
<dbReference type="FunFam" id="3.40.50.300:FF:000001">
    <property type="entry name" value="ATP-dependent zinc metalloprotease FtsH"/>
    <property type="match status" value="1"/>
</dbReference>
<dbReference type="InterPro" id="IPR003960">
    <property type="entry name" value="ATPase_AAA_CS"/>
</dbReference>
<comment type="subcellular location">
    <subcellularLocation>
        <location evidence="15">Cell membrane</location>
        <topology evidence="15">Multi-pass membrane protein</topology>
        <orientation evidence="15">Cytoplasmic side</orientation>
    </subcellularLocation>
    <subcellularLocation>
        <location evidence="1">Membrane</location>
    </subcellularLocation>
</comment>
<dbReference type="GO" id="GO:0004176">
    <property type="term" value="F:ATP-dependent peptidase activity"/>
    <property type="evidence" value="ECO:0007669"/>
    <property type="project" value="InterPro"/>
</dbReference>
<dbReference type="GO" id="GO:0005524">
    <property type="term" value="F:ATP binding"/>
    <property type="evidence" value="ECO:0007669"/>
    <property type="project" value="UniProtKB-UniRule"/>
</dbReference>
<organism evidence="20 21">
    <name type="scientific">Stieleria varia</name>
    <dbReference type="NCBI Taxonomy" id="2528005"/>
    <lineage>
        <taxon>Bacteria</taxon>
        <taxon>Pseudomonadati</taxon>
        <taxon>Planctomycetota</taxon>
        <taxon>Planctomycetia</taxon>
        <taxon>Pirellulales</taxon>
        <taxon>Pirellulaceae</taxon>
        <taxon>Stieleria</taxon>
    </lineage>
</organism>
<evidence type="ECO:0000256" key="5">
    <source>
        <dbReference type="ARBA" id="ARBA00022692"/>
    </source>
</evidence>
<dbReference type="SUPFAM" id="SSF140990">
    <property type="entry name" value="FtsH protease domain-like"/>
    <property type="match status" value="1"/>
</dbReference>
<feature type="transmembrane region" description="Helical" evidence="15">
    <location>
        <begin position="20"/>
        <end position="36"/>
    </location>
</feature>
<dbReference type="AlphaFoldDB" id="A0A5C6AUF0"/>
<keyword evidence="3 15" id="KW-1003">Cell membrane</keyword>
<evidence type="ECO:0000256" key="3">
    <source>
        <dbReference type="ARBA" id="ARBA00022475"/>
    </source>
</evidence>
<dbReference type="Gene3D" id="1.10.8.60">
    <property type="match status" value="1"/>
</dbReference>
<evidence type="ECO:0000256" key="11">
    <source>
        <dbReference type="ARBA" id="ARBA00022989"/>
    </source>
</evidence>
<feature type="region of interest" description="Disordered" evidence="18">
    <location>
        <begin position="639"/>
        <end position="683"/>
    </location>
</feature>
<comment type="similarity">
    <text evidence="16">Belongs to the AAA ATPase family.</text>
</comment>
<evidence type="ECO:0000313" key="21">
    <source>
        <dbReference type="Proteomes" id="UP000320176"/>
    </source>
</evidence>
<comment type="similarity">
    <text evidence="2 15">In the C-terminal section; belongs to the peptidase M41 family.</text>
</comment>
<dbReference type="FunFam" id="1.10.8.60:FF:000001">
    <property type="entry name" value="ATP-dependent zinc metalloprotease FtsH"/>
    <property type="match status" value="1"/>
</dbReference>
<comment type="caution">
    <text evidence="20">The sequence shown here is derived from an EMBL/GenBank/DDBJ whole genome shotgun (WGS) entry which is preliminary data.</text>
</comment>
<dbReference type="EC" id="3.4.24.-" evidence="15"/>
<keyword evidence="11 15" id="KW-1133">Transmembrane helix</keyword>
<feature type="binding site" evidence="15">
    <location>
        <position position="543"/>
    </location>
    <ligand>
        <name>Zn(2+)</name>
        <dbReference type="ChEBI" id="CHEBI:29105"/>
        <note>catalytic</note>
    </ligand>
</feature>
<feature type="transmembrane region" description="Helical" evidence="15">
    <location>
        <begin position="151"/>
        <end position="172"/>
    </location>
</feature>
<feature type="binding site" evidence="15">
    <location>
        <position position="467"/>
    </location>
    <ligand>
        <name>Zn(2+)</name>
        <dbReference type="ChEBI" id="CHEBI:29105"/>
        <note>catalytic</note>
    </ligand>
</feature>
<comment type="function">
    <text evidence="15">Acts as a processive, ATP-dependent zinc metallopeptidase for both cytoplasmic and membrane proteins. Plays a role in the quality control of integral membrane proteins.</text>
</comment>
<dbReference type="Pfam" id="PF01434">
    <property type="entry name" value="Peptidase_M41"/>
    <property type="match status" value="1"/>
</dbReference>
<evidence type="ECO:0000256" key="13">
    <source>
        <dbReference type="ARBA" id="ARBA00023136"/>
    </source>
</evidence>
<dbReference type="CDD" id="cd19501">
    <property type="entry name" value="RecA-like_FtsH"/>
    <property type="match status" value="1"/>
</dbReference>
<dbReference type="RefSeq" id="WP_146520967.1">
    <property type="nucleotide sequence ID" value="NZ_CP151726.1"/>
</dbReference>
<dbReference type="Gene3D" id="3.40.50.300">
    <property type="entry name" value="P-loop containing nucleotide triphosphate hydrolases"/>
    <property type="match status" value="1"/>
</dbReference>
<keyword evidence="5 15" id="KW-0812">Transmembrane</keyword>
<feature type="active site" evidence="15">
    <location>
        <position position="468"/>
    </location>
</feature>
<dbReference type="InterPro" id="IPR003593">
    <property type="entry name" value="AAA+_ATPase"/>
</dbReference>
<dbReference type="PANTHER" id="PTHR23076:SF97">
    <property type="entry name" value="ATP-DEPENDENT ZINC METALLOPROTEASE YME1L1"/>
    <property type="match status" value="1"/>
</dbReference>
<reference evidence="20 21" key="1">
    <citation type="submission" date="2019-02" db="EMBL/GenBank/DDBJ databases">
        <title>Deep-cultivation of Planctomycetes and their phenomic and genomic characterization uncovers novel biology.</title>
        <authorList>
            <person name="Wiegand S."/>
            <person name="Jogler M."/>
            <person name="Boedeker C."/>
            <person name="Pinto D."/>
            <person name="Vollmers J."/>
            <person name="Rivas-Marin E."/>
            <person name="Kohn T."/>
            <person name="Peeters S.H."/>
            <person name="Heuer A."/>
            <person name="Rast P."/>
            <person name="Oberbeckmann S."/>
            <person name="Bunk B."/>
            <person name="Jeske O."/>
            <person name="Meyerdierks A."/>
            <person name="Storesund J.E."/>
            <person name="Kallscheuer N."/>
            <person name="Luecker S."/>
            <person name="Lage O.M."/>
            <person name="Pohl T."/>
            <person name="Merkel B.J."/>
            <person name="Hornburger P."/>
            <person name="Mueller R.-W."/>
            <person name="Bruemmer F."/>
            <person name="Labrenz M."/>
            <person name="Spormann A.M."/>
            <person name="Op Den Camp H."/>
            <person name="Overmann J."/>
            <person name="Amann R."/>
            <person name="Jetten M.S.M."/>
            <person name="Mascher T."/>
            <person name="Medema M.H."/>
            <person name="Devos D.P."/>
            <person name="Kaster A.-K."/>
            <person name="Ovreas L."/>
            <person name="Rohde M."/>
            <person name="Galperin M.Y."/>
            <person name="Jogler C."/>
        </authorList>
    </citation>
    <scope>NUCLEOTIDE SEQUENCE [LARGE SCALE GENOMIC DNA]</scope>
    <source>
        <strain evidence="20 21">Pla52n</strain>
    </source>
</reference>
<sequence length="683" mass="75991">MDNRSDQPNTETAGPKRNNSVLIALVLLALFAILFWPKSEQRELISASYFDKQLAEKNVESVSIAERMVMGRFKTRPPMPKIMVDGVEKTPTDNDGNPLLYEKDFQFYRSLDSESAARLEAQLRATNEDKKPGDPGYVDYTYNAQDNTRDILNFVFLIGLPIAILLFVFFMIRRTRNDIMGGGFLSGFGKSPAKRFEAHEKSITFDDVAGLEGVKADLQEIVDYLKTPEKFQKLGGRVPKGVLLNGPPGTGKTLLARAVAGEAEVPFFSVNGSEFIQMFVGVGASRVRDLFRTAKEHSPAIIFIDEIDAVGRQRGAGLGGGHDEREQTLNQILGEMDGFSPSQAVIVVAATNRPDVLDPALLRPGRFDRHIAVNRPTMKGREAIFKVHVRDVPLADDVKLDRLAAGTIGLTGADIRNMVNEAALWAARNDKKEVSMSDFDYARDKILMGAKREETLKGEEKEKTAYHEAGHTLTAWHLDGAHLVHKVTIIPRGRALGVTQYVPNEERLSVSKRELEHQLIVLLGGRAAEKIVYDETTVGAENDLERATSIARRMVTHWGMSPKLGPVSYKTSDEDPFLGREMHRSRQFSEHTQELVDEEVSRILLEAEQRAEQLLRERRGELDKITQALLEEEELDEQQISDLIGPAIQVRRKQESDGEPEGQTIFPPSGGGSPTSPVINKDS</sequence>
<evidence type="ECO:0000256" key="2">
    <source>
        <dbReference type="ARBA" id="ARBA00010044"/>
    </source>
</evidence>
<dbReference type="Gene3D" id="1.20.58.760">
    <property type="entry name" value="Peptidase M41"/>
    <property type="match status" value="1"/>
</dbReference>
<feature type="binding site" evidence="15">
    <location>
        <position position="471"/>
    </location>
    <ligand>
        <name>Zn(2+)</name>
        <dbReference type="ChEBI" id="CHEBI:29105"/>
        <note>catalytic</note>
    </ligand>
</feature>